<dbReference type="Proteomes" id="UP001148629">
    <property type="component" value="Unassembled WGS sequence"/>
</dbReference>
<keyword evidence="2" id="KW-1185">Reference proteome</keyword>
<dbReference type="EMBL" id="JANRMS010000385">
    <property type="protein sequence ID" value="KAJ3540845.1"/>
    <property type="molecule type" value="Genomic_DNA"/>
</dbReference>
<gene>
    <name evidence="1" type="ORF">NM208_g4877</name>
</gene>
<evidence type="ECO:0000313" key="2">
    <source>
        <dbReference type="Proteomes" id="UP001148629"/>
    </source>
</evidence>
<accession>A0ACC1SJ66</accession>
<organism evidence="1 2">
    <name type="scientific">Fusarium decemcellulare</name>
    <dbReference type="NCBI Taxonomy" id="57161"/>
    <lineage>
        <taxon>Eukaryota</taxon>
        <taxon>Fungi</taxon>
        <taxon>Dikarya</taxon>
        <taxon>Ascomycota</taxon>
        <taxon>Pezizomycotina</taxon>
        <taxon>Sordariomycetes</taxon>
        <taxon>Hypocreomycetidae</taxon>
        <taxon>Hypocreales</taxon>
        <taxon>Nectriaceae</taxon>
        <taxon>Fusarium</taxon>
        <taxon>Fusarium decemcellulare species complex</taxon>
    </lineage>
</organism>
<evidence type="ECO:0000313" key="1">
    <source>
        <dbReference type="EMBL" id="KAJ3540845.1"/>
    </source>
</evidence>
<protein>
    <submittedName>
        <fullName evidence="1">Uncharacterized protein</fullName>
    </submittedName>
</protein>
<comment type="caution">
    <text evidence="1">The sequence shown here is derived from an EMBL/GenBank/DDBJ whole genome shotgun (WGS) entry which is preliminary data.</text>
</comment>
<proteinExistence type="predicted"/>
<reference evidence="1" key="1">
    <citation type="submission" date="2022-08" db="EMBL/GenBank/DDBJ databases">
        <title>Genome Sequence of Fusarium decemcellulare.</title>
        <authorList>
            <person name="Buettner E."/>
        </authorList>
    </citation>
    <scope>NUCLEOTIDE SEQUENCE</scope>
    <source>
        <strain evidence="1">Babe19</strain>
    </source>
</reference>
<name>A0ACC1SJ66_9HYPO</name>
<sequence>MSLPGAQTQGLPLNAEAPKEISKEEPVADNKSELLAGTSEEHGEYHRSFSTRQVHLISLSSNVGSGLFIGTGKALASGGPASMILAYLTAGIGCWANLHTLAEMTIAFPTSGNYIDYAGRWVDPAIAFGAGFAEWLGWVATFAAEGVFFIVLVNFWAEGAVPEGALLTIFLVISYVVFLMPNNVFAWLQYVGALVKVFLFVLLIILSCAVIGGAGPQGFVHHGEYWTDLPAFKNGFAGFANAALLAMWAVGDQIFVGVMGGEAQNPRYSMAHAANLVPFRVNFMYLSTVTFISLLVPSNHPRLLGGGDSTASPFIIAVQQVGIAGIPHLFNVCMIVTIMAIGLEAIYLSSRILREMALQKLIPEFIANVDDQGRPRWSLFITSTLGTILTYMSLTSGGEKALDWFISITSTSFFMNWAIVALTSFRFRAALRAQNDPLFSEAYAWKVNFWPLGPIVVLCICALMLACCILAGAFPLNSNHFTAYNFFQYMIGLIIICTFTAAYKLIYKTPWRDPATADLVTRRRPLTVEELERLDRHFEKPLWRRIGTYAKLCTVILNEQLRKPKALAMASSSRVILPQQHRYISLTTIPPCKGAVIFALDHTLFDKHHSISCGLAAGLEHSLGVKVHPIEPFVSRYLSARRGAYTRYRRGEVEMKDMENLKIHLFFTESGFVQPSDEEIKVFRVSFDKAYTEARRATPGSIETLVRLREHGYRIAITCNGRKQDQREKVEAIGITNLVDLVITAESTIQRKPPPRAFKSAIGMLGVSGAGYTNYMVGCSPYYDIDGAIDSGLGLDTILYWPKARNIRPSGREGRVIHHMTEVLDHIGIARPQFELSFGSSPGQLEVTGIGMDIVTVARDGFRLCGYTAFIFIRDIGHVLMRISRKHFGSAMRLLEDMIKSVAKAEKSIDETKVKISHPLNHGEHVWVKTLQCSYEDRINSMRAEYPTLTLSTDPETEWVLRAISDLMQSCCNALMEGNARAAIRHLFEVIFMVATLAGVRENTTIRAEGVNW</sequence>